<dbReference type="Proteomes" id="UP001055811">
    <property type="component" value="Linkage Group LG03"/>
</dbReference>
<proteinExistence type="predicted"/>
<protein>
    <submittedName>
        <fullName evidence="1">Uncharacterized protein</fullName>
    </submittedName>
</protein>
<sequence length="362" mass="41852">MKKGTKRKAAAASRKDDAAPTSTEPAATATATTTTEEPKQQHKKEPTKVGRPIKRSKVSKPEPEPEFFDDQRELEDLWKQVFPVGTEWDQLDLLSEYKWNFSNLEDAFEEGGVLHGKKVYLFSCTEPQLLFFGGQSKVTCIPVVVAVVSPFPPSDKIGINSVQRESEEILDMKQMKMDWVPYIPLGKRGSSVERLKSQIFILSCVQRRVALKHLKEEHVKKFEYCLPYFYHPFKEDETEQSTIVDIMYPIEPKPVVCEFDWELDELEEFVDDLIKAEELSEDQKDAFKEFVKEKVREGKRANREAREMRKKARESMSEEKKAAFENIKFYKFYPVASPDTPDVSAVKSPFINRYYGKAHQVL</sequence>
<reference evidence="2" key="1">
    <citation type="journal article" date="2022" name="Mol. Ecol. Resour.">
        <title>The genomes of chicory, endive, great burdock and yacon provide insights into Asteraceae palaeo-polyploidization history and plant inulin production.</title>
        <authorList>
            <person name="Fan W."/>
            <person name="Wang S."/>
            <person name="Wang H."/>
            <person name="Wang A."/>
            <person name="Jiang F."/>
            <person name="Liu H."/>
            <person name="Zhao H."/>
            <person name="Xu D."/>
            <person name="Zhang Y."/>
        </authorList>
    </citation>
    <scope>NUCLEOTIDE SEQUENCE [LARGE SCALE GENOMIC DNA]</scope>
    <source>
        <strain evidence="2">cv. Punajuju</strain>
    </source>
</reference>
<evidence type="ECO:0000313" key="1">
    <source>
        <dbReference type="EMBL" id="KAI3767735.1"/>
    </source>
</evidence>
<comment type="caution">
    <text evidence="1">The sequence shown here is derived from an EMBL/GenBank/DDBJ whole genome shotgun (WGS) entry which is preliminary data.</text>
</comment>
<accession>A0ACB9FA75</accession>
<dbReference type="EMBL" id="CM042011">
    <property type="protein sequence ID" value="KAI3767735.1"/>
    <property type="molecule type" value="Genomic_DNA"/>
</dbReference>
<gene>
    <name evidence="1" type="ORF">L2E82_18108</name>
</gene>
<keyword evidence="2" id="KW-1185">Reference proteome</keyword>
<organism evidence="1 2">
    <name type="scientific">Cichorium intybus</name>
    <name type="common">Chicory</name>
    <dbReference type="NCBI Taxonomy" id="13427"/>
    <lineage>
        <taxon>Eukaryota</taxon>
        <taxon>Viridiplantae</taxon>
        <taxon>Streptophyta</taxon>
        <taxon>Embryophyta</taxon>
        <taxon>Tracheophyta</taxon>
        <taxon>Spermatophyta</taxon>
        <taxon>Magnoliopsida</taxon>
        <taxon>eudicotyledons</taxon>
        <taxon>Gunneridae</taxon>
        <taxon>Pentapetalae</taxon>
        <taxon>asterids</taxon>
        <taxon>campanulids</taxon>
        <taxon>Asterales</taxon>
        <taxon>Asteraceae</taxon>
        <taxon>Cichorioideae</taxon>
        <taxon>Cichorieae</taxon>
        <taxon>Cichoriinae</taxon>
        <taxon>Cichorium</taxon>
    </lineage>
</organism>
<name>A0ACB9FA75_CICIN</name>
<reference evidence="1 2" key="2">
    <citation type="journal article" date="2022" name="Mol. Ecol. Resour.">
        <title>The genomes of chicory, endive, great burdock and yacon provide insights into Asteraceae paleo-polyploidization history and plant inulin production.</title>
        <authorList>
            <person name="Fan W."/>
            <person name="Wang S."/>
            <person name="Wang H."/>
            <person name="Wang A."/>
            <person name="Jiang F."/>
            <person name="Liu H."/>
            <person name="Zhao H."/>
            <person name="Xu D."/>
            <person name="Zhang Y."/>
        </authorList>
    </citation>
    <scope>NUCLEOTIDE SEQUENCE [LARGE SCALE GENOMIC DNA]</scope>
    <source>
        <strain evidence="2">cv. Punajuju</strain>
        <tissue evidence="1">Leaves</tissue>
    </source>
</reference>
<evidence type="ECO:0000313" key="2">
    <source>
        <dbReference type="Proteomes" id="UP001055811"/>
    </source>
</evidence>